<organism evidence="2 3">
    <name type="scientific">Schistocephalus solidus</name>
    <name type="common">Tapeworm</name>
    <dbReference type="NCBI Taxonomy" id="70667"/>
    <lineage>
        <taxon>Eukaryota</taxon>
        <taxon>Metazoa</taxon>
        <taxon>Spiralia</taxon>
        <taxon>Lophotrochozoa</taxon>
        <taxon>Platyhelminthes</taxon>
        <taxon>Cestoda</taxon>
        <taxon>Eucestoda</taxon>
        <taxon>Diphyllobothriidea</taxon>
        <taxon>Diphyllobothriidae</taxon>
        <taxon>Schistocephalus</taxon>
    </lineage>
</organism>
<name>A0A3P7D6D0_SCHSO</name>
<feature type="compositionally biased region" description="Low complexity" evidence="1">
    <location>
        <begin position="525"/>
        <end position="541"/>
    </location>
</feature>
<evidence type="ECO:0000313" key="2">
    <source>
        <dbReference type="EMBL" id="VDL99563.1"/>
    </source>
</evidence>
<gene>
    <name evidence="2" type="ORF">SSLN_LOCUS13178</name>
</gene>
<evidence type="ECO:0000256" key="1">
    <source>
        <dbReference type="SAM" id="MobiDB-lite"/>
    </source>
</evidence>
<proteinExistence type="predicted"/>
<accession>A0A3P7D6D0</accession>
<keyword evidence="3" id="KW-1185">Reference proteome</keyword>
<dbReference type="Proteomes" id="UP000275846">
    <property type="component" value="Unassembled WGS sequence"/>
</dbReference>
<dbReference type="AlphaFoldDB" id="A0A3P7D6D0"/>
<feature type="region of interest" description="Disordered" evidence="1">
    <location>
        <begin position="406"/>
        <end position="436"/>
    </location>
</feature>
<dbReference type="EMBL" id="UYSU01037868">
    <property type="protein sequence ID" value="VDL99563.1"/>
    <property type="molecule type" value="Genomic_DNA"/>
</dbReference>
<feature type="compositionally biased region" description="Polar residues" evidence="1">
    <location>
        <begin position="425"/>
        <end position="436"/>
    </location>
</feature>
<protein>
    <recommendedName>
        <fullName evidence="4">ELYS-like domain-containing protein</fullName>
    </recommendedName>
</protein>
<feature type="compositionally biased region" description="Acidic residues" evidence="1">
    <location>
        <begin position="507"/>
        <end position="517"/>
    </location>
</feature>
<dbReference type="STRING" id="70667.A0A3P7D6D0"/>
<feature type="region of interest" description="Disordered" evidence="1">
    <location>
        <begin position="488"/>
        <end position="622"/>
    </location>
</feature>
<sequence>MSPIVTGQVTSLSQLPEIFPNQAHFLVRLSLFFGQTRLALLFDPAHTTDDPALYTNFLPANPKAVAAPLAALTRLRRMYASVPEEEAAALFLQCVRYFLKYGRLLDLLNSNLSSWETTIFTDYLKSSGYRDLLFCCLLARSQYKAAANLVSELDPNQPAAFCWRESSATPATRCHGDQACVELLKIVDSCLSLNSWMLKELVDEEVPTAVALRPFLSRLHNTFGPCDTLADGQSEQDAGHLEAVTLVKGPAFLKTPKTAALPVQLNTVDRNQRSEFWRIYNRMRDMDKRSSQFKSPSPMRPLITTSVRRRHEKMLGYVYSEPVNSARKSTRRRSVSQLLSTSNDIRPFHSSTEVRKKLDFWSELRRWHKPGAPEDTVCETTVLPDTSFVKAVSRYSQSLRQKKSNSLYLDEDVPPVETLDRPKSPENSQMDSAPVLSSTSRLLKHLEAVSSEGLSVNFTFSPPINLLRAHRAPENPLQSIFSSHFAFSSPTSLRHPPSDIAGSPQPDPDETDLDDVDSTSTAHGESGVSNVASCSSSAEGSQKVPSFSPSGFESDEPERSQSSHFLVGENAFQKSDHTEQSDELASIASKDSASVLSDDEPELFTPRRSRRHAKRPDRYQAT</sequence>
<evidence type="ECO:0000313" key="3">
    <source>
        <dbReference type="Proteomes" id="UP000275846"/>
    </source>
</evidence>
<dbReference type="OrthoDB" id="10589787at2759"/>
<reference evidence="2 3" key="1">
    <citation type="submission" date="2018-11" db="EMBL/GenBank/DDBJ databases">
        <authorList>
            <consortium name="Pathogen Informatics"/>
        </authorList>
    </citation>
    <scope>NUCLEOTIDE SEQUENCE [LARGE SCALE GENOMIC DNA]</scope>
    <source>
        <strain evidence="2 3">NST_G2</strain>
    </source>
</reference>
<evidence type="ECO:0008006" key="4">
    <source>
        <dbReference type="Google" id="ProtNLM"/>
    </source>
</evidence>